<protein>
    <submittedName>
        <fullName evidence="2">Carotenoid biosynthesis protein</fullName>
    </submittedName>
</protein>
<keyword evidence="1" id="KW-0472">Membrane</keyword>
<name>A0A6P0UMJ7_9FLAO</name>
<dbReference type="AlphaFoldDB" id="A0A6P0UMJ7"/>
<feature type="transmembrane region" description="Helical" evidence="1">
    <location>
        <begin position="198"/>
        <end position="215"/>
    </location>
</feature>
<feature type="transmembrane region" description="Helical" evidence="1">
    <location>
        <begin position="43"/>
        <end position="60"/>
    </location>
</feature>
<keyword evidence="3" id="KW-1185">Reference proteome</keyword>
<gene>
    <name evidence="2" type="ORF">GWK08_06440</name>
</gene>
<feature type="transmembrane region" description="Helical" evidence="1">
    <location>
        <begin position="134"/>
        <end position="153"/>
    </location>
</feature>
<organism evidence="2 3">
    <name type="scientific">Leptobacterium flavescens</name>
    <dbReference type="NCBI Taxonomy" id="472055"/>
    <lineage>
        <taxon>Bacteria</taxon>
        <taxon>Pseudomonadati</taxon>
        <taxon>Bacteroidota</taxon>
        <taxon>Flavobacteriia</taxon>
        <taxon>Flavobacteriales</taxon>
        <taxon>Flavobacteriaceae</taxon>
        <taxon>Leptobacterium</taxon>
    </lineage>
</organism>
<evidence type="ECO:0000313" key="2">
    <source>
        <dbReference type="EMBL" id="NER13069.1"/>
    </source>
</evidence>
<feature type="transmembrane region" description="Helical" evidence="1">
    <location>
        <begin position="20"/>
        <end position="37"/>
    </location>
</feature>
<dbReference type="EMBL" id="JAABOO010000001">
    <property type="protein sequence ID" value="NER13069.1"/>
    <property type="molecule type" value="Genomic_DNA"/>
</dbReference>
<dbReference type="Proteomes" id="UP000468581">
    <property type="component" value="Unassembled WGS sequence"/>
</dbReference>
<accession>A0A6P0UMJ7</accession>
<dbReference type="Pfam" id="PF04240">
    <property type="entry name" value="Caroten_synth"/>
    <property type="match status" value="1"/>
</dbReference>
<comment type="caution">
    <text evidence="2">The sequence shown here is derived from an EMBL/GenBank/DDBJ whole genome shotgun (WGS) entry which is preliminary data.</text>
</comment>
<dbReference type="PANTHER" id="PTHR39419:SF1">
    <property type="entry name" value="SLL0814 PROTEIN"/>
    <property type="match status" value="1"/>
</dbReference>
<dbReference type="RefSeq" id="WP_163606072.1">
    <property type="nucleotide sequence ID" value="NZ_JAABOO010000001.1"/>
</dbReference>
<feature type="transmembrane region" description="Helical" evidence="1">
    <location>
        <begin position="173"/>
        <end position="191"/>
    </location>
</feature>
<keyword evidence="1" id="KW-1133">Transmembrane helix</keyword>
<proteinExistence type="predicted"/>
<dbReference type="PANTHER" id="PTHR39419">
    <property type="entry name" value="SLL0814 PROTEIN"/>
    <property type="match status" value="1"/>
</dbReference>
<evidence type="ECO:0000313" key="3">
    <source>
        <dbReference type="Proteomes" id="UP000468581"/>
    </source>
</evidence>
<keyword evidence="1" id="KW-0812">Transmembrane</keyword>
<feature type="transmembrane region" description="Helical" evidence="1">
    <location>
        <begin position="105"/>
        <end position="122"/>
    </location>
</feature>
<evidence type="ECO:0000256" key="1">
    <source>
        <dbReference type="SAM" id="Phobius"/>
    </source>
</evidence>
<feature type="transmembrane region" description="Helical" evidence="1">
    <location>
        <begin position="67"/>
        <end position="85"/>
    </location>
</feature>
<sequence>MGKPEILKLLLKEKLKVSIALIWLLNALAIIGIYAGFESVLVALTPLNLICILFLILWHTDFKKQTLIALSIPFLIGLTVSYLGVNYGLIFGPFSYGENLGFKVLNVPLIMGVYWAILTYSTASISKLISNHHILAAISGAVLTTSLDLLIEVSASRFDYWRFEQGFAPIQNYIGWFAVSFVVHLIFQKVLKNDHFMLSFHIFTAMTMFFSVFTFF</sequence>
<dbReference type="InterPro" id="IPR007354">
    <property type="entry name" value="CruF-like"/>
</dbReference>
<reference evidence="2 3" key="1">
    <citation type="submission" date="2020-01" db="EMBL/GenBank/DDBJ databases">
        <title>Leptobacterium flavescens.</title>
        <authorList>
            <person name="Wang G."/>
        </authorList>
    </citation>
    <scope>NUCLEOTIDE SEQUENCE [LARGE SCALE GENOMIC DNA]</scope>
    <source>
        <strain evidence="2 3">KCTC 22160</strain>
    </source>
</reference>